<dbReference type="EMBL" id="QICL01000025">
    <property type="protein sequence ID" value="PXV61194.1"/>
    <property type="molecule type" value="Genomic_DNA"/>
</dbReference>
<reference evidence="1 2" key="1">
    <citation type="submission" date="2018-03" db="EMBL/GenBank/DDBJ databases">
        <title>Genomic Encyclopedia of Archaeal and Bacterial Type Strains, Phase II (KMG-II): from individual species to whole genera.</title>
        <authorList>
            <person name="Goeker M."/>
        </authorList>
    </citation>
    <scope>NUCLEOTIDE SEQUENCE [LARGE SCALE GENOMIC DNA]</scope>
    <source>
        <strain evidence="1 2">DSM 100214</strain>
    </source>
</reference>
<protein>
    <submittedName>
        <fullName evidence="1">Uncharacterized protein</fullName>
    </submittedName>
</protein>
<evidence type="ECO:0000313" key="1">
    <source>
        <dbReference type="EMBL" id="PXV61194.1"/>
    </source>
</evidence>
<gene>
    <name evidence="1" type="ORF">CLV62_12527</name>
</gene>
<dbReference type="Proteomes" id="UP000247973">
    <property type="component" value="Unassembled WGS sequence"/>
</dbReference>
<dbReference type="RefSeq" id="WP_110311818.1">
    <property type="nucleotide sequence ID" value="NZ_QICL01000025.1"/>
</dbReference>
<proteinExistence type="predicted"/>
<name>A0A2V3PLY2_9BACT</name>
<accession>A0A2V3PLY2</accession>
<evidence type="ECO:0000313" key="2">
    <source>
        <dbReference type="Proteomes" id="UP000247973"/>
    </source>
</evidence>
<dbReference type="AlphaFoldDB" id="A0A2V3PLY2"/>
<keyword evidence="2" id="KW-1185">Reference proteome</keyword>
<sequence length="104" mass="12631">MNILQLNTKAKEYNRSKWRKDVLSKYKAIRKQVKRCAEKGDYEPEWTVSSFSHHMISQYYAAIRLFKMKHLDIDVKLNIKSWDNFPNIWFNAKELHIIISWIEI</sequence>
<organism evidence="1 2">
    <name type="scientific">Dysgonomonas alginatilytica</name>
    <dbReference type="NCBI Taxonomy" id="1605892"/>
    <lineage>
        <taxon>Bacteria</taxon>
        <taxon>Pseudomonadati</taxon>
        <taxon>Bacteroidota</taxon>
        <taxon>Bacteroidia</taxon>
        <taxon>Bacteroidales</taxon>
        <taxon>Dysgonomonadaceae</taxon>
        <taxon>Dysgonomonas</taxon>
    </lineage>
</organism>
<comment type="caution">
    <text evidence="1">The sequence shown here is derived from an EMBL/GenBank/DDBJ whole genome shotgun (WGS) entry which is preliminary data.</text>
</comment>